<dbReference type="PROSITE" id="PS00626">
    <property type="entry name" value="RCC1_2"/>
    <property type="match status" value="2"/>
</dbReference>
<feature type="repeat" description="RCC1" evidence="4">
    <location>
        <begin position="2024"/>
        <end position="2076"/>
    </location>
</feature>
<dbReference type="PROSITE" id="PS50005">
    <property type="entry name" value="TPR"/>
    <property type="match status" value="3"/>
</dbReference>
<dbReference type="Pfam" id="PF00415">
    <property type="entry name" value="RCC1"/>
    <property type="match status" value="4"/>
</dbReference>
<proteinExistence type="inferred from homology"/>
<feature type="repeat" description="RCC1" evidence="4">
    <location>
        <begin position="1781"/>
        <end position="1832"/>
    </location>
</feature>
<organism evidence="8">
    <name type="scientific">Darwinula stevensoni</name>
    <dbReference type="NCBI Taxonomy" id="69355"/>
    <lineage>
        <taxon>Eukaryota</taxon>
        <taxon>Metazoa</taxon>
        <taxon>Ecdysozoa</taxon>
        <taxon>Arthropoda</taxon>
        <taxon>Crustacea</taxon>
        <taxon>Oligostraca</taxon>
        <taxon>Ostracoda</taxon>
        <taxon>Podocopa</taxon>
        <taxon>Podocopida</taxon>
        <taxon>Darwinulocopina</taxon>
        <taxon>Darwinuloidea</taxon>
        <taxon>Darwinulidae</taxon>
        <taxon>Darwinula</taxon>
    </lineage>
</organism>
<name>A0A7R9A8P8_9CRUS</name>
<dbReference type="OrthoDB" id="2335338at2759"/>
<feature type="compositionally biased region" description="Polar residues" evidence="6">
    <location>
        <begin position="911"/>
        <end position="929"/>
    </location>
</feature>
<feature type="region of interest" description="Disordered" evidence="6">
    <location>
        <begin position="2610"/>
        <end position="2665"/>
    </location>
</feature>
<keyword evidence="2" id="KW-0677">Repeat</keyword>
<dbReference type="GO" id="GO:0060090">
    <property type="term" value="F:molecular adaptor activity"/>
    <property type="evidence" value="ECO:0007669"/>
    <property type="project" value="TreeGrafter"/>
</dbReference>
<dbReference type="PROSITE" id="PS50293">
    <property type="entry name" value="TPR_REGION"/>
    <property type="match status" value="1"/>
</dbReference>
<feature type="non-terminal residue" evidence="8">
    <location>
        <position position="2665"/>
    </location>
</feature>
<dbReference type="Gene3D" id="1.25.40.10">
    <property type="entry name" value="Tetratricopeptide repeat domain"/>
    <property type="match status" value="1"/>
</dbReference>
<dbReference type="PANTHER" id="PTHR45831:SF2">
    <property type="entry name" value="LD24721P"/>
    <property type="match status" value="1"/>
</dbReference>
<feature type="domain" description="SGTA homodimerisation" evidence="7">
    <location>
        <begin position="2369"/>
        <end position="2415"/>
    </location>
</feature>
<feature type="region of interest" description="Disordered" evidence="6">
    <location>
        <begin position="1976"/>
        <end position="1995"/>
    </location>
</feature>
<feature type="repeat" description="TPR" evidence="5">
    <location>
        <begin position="2511"/>
        <end position="2544"/>
    </location>
</feature>
<dbReference type="GO" id="GO:0016020">
    <property type="term" value="C:membrane"/>
    <property type="evidence" value="ECO:0007669"/>
    <property type="project" value="TreeGrafter"/>
</dbReference>
<dbReference type="InterPro" id="IPR000408">
    <property type="entry name" value="Reg_chr_condens"/>
</dbReference>
<feature type="compositionally biased region" description="Gly residues" evidence="6">
    <location>
        <begin position="2615"/>
        <end position="2655"/>
    </location>
</feature>
<evidence type="ECO:0000256" key="5">
    <source>
        <dbReference type="PROSITE-ProRule" id="PRU00339"/>
    </source>
</evidence>
<feature type="repeat" description="TPR" evidence="5">
    <location>
        <begin position="2443"/>
        <end position="2476"/>
    </location>
</feature>
<dbReference type="InterPro" id="IPR019734">
    <property type="entry name" value="TPR_rpt"/>
</dbReference>
<feature type="compositionally biased region" description="Low complexity" evidence="6">
    <location>
        <begin position="496"/>
        <end position="508"/>
    </location>
</feature>
<dbReference type="Gene3D" id="1.20.5.420">
    <property type="entry name" value="Immunoglobulin FC, subunit C"/>
    <property type="match status" value="1"/>
</dbReference>
<dbReference type="Proteomes" id="UP000677054">
    <property type="component" value="Unassembled WGS sequence"/>
</dbReference>
<dbReference type="PROSITE" id="PS50012">
    <property type="entry name" value="RCC1_3"/>
    <property type="match status" value="4"/>
</dbReference>
<dbReference type="Pfam" id="PF00515">
    <property type="entry name" value="TPR_1"/>
    <property type="match status" value="2"/>
</dbReference>
<dbReference type="EMBL" id="LR901865">
    <property type="protein sequence ID" value="CAD7249542.1"/>
    <property type="molecule type" value="Genomic_DNA"/>
</dbReference>
<dbReference type="SMART" id="SM00028">
    <property type="entry name" value="TPR"/>
    <property type="match status" value="3"/>
</dbReference>
<dbReference type="GO" id="GO:0006620">
    <property type="term" value="P:post-translational protein targeting to endoplasmic reticulum membrane"/>
    <property type="evidence" value="ECO:0007669"/>
    <property type="project" value="TreeGrafter"/>
</dbReference>
<feature type="compositionally biased region" description="Polar residues" evidence="6">
    <location>
        <begin position="715"/>
        <end position="757"/>
    </location>
</feature>
<feature type="compositionally biased region" description="Polar residues" evidence="6">
    <location>
        <begin position="697"/>
        <end position="706"/>
    </location>
</feature>
<feature type="compositionally biased region" description="Low complexity" evidence="6">
    <location>
        <begin position="684"/>
        <end position="695"/>
    </location>
</feature>
<evidence type="ECO:0000256" key="2">
    <source>
        <dbReference type="ARBA" id="ARBA00022737"/>
    </source>
</evidence>
<dbReference type="Gene3D" id="3.40.50.300">
    <property type="entry name" value="P-loop containing nucleotide triphosphate hydrolases"/>
    <property type="match status" value="1"/>
</dbReference>
<dbReference type="GO" id="GO:0072380">
    <property type="term" value="C:TRC complex"/>
    <property type="evidence" value="ECO:0007669"/>
    <property type="project" value="TreeGrafter"/>
</dbReference>
<evidence type="ECO:0000313" key="8">
    <source>
        <dbReference type="EMBL" id="CAD7249542.1"/>
    </source>
</evidence>
<sequence length="2665" mass="291157">MTVPEGQGYFLIQIQALICSQATTPSTCRSCIRGAGYMNLLLSPVSTMQSFMTTVKSCITNDTNLKTKYGTCSTNLDCPMVKERKKKYRIKAVAVGFFKHYTREQMAPLNDVAGRKGRDCSVHDVFGEVCHYMEHLDQLGDSDTDLLVNDDMFKSSKHQVKTKTRRPEIKPAHEPSYGQMKPCFIYRLVTDNCLERKMYDRQVSKQGVADRVVDELNPDNVLWTRDSTNLLSLDDTEPPEKDFAPQADDFADQVLKCVLKTHGAHLTKEPFAHESLLIDRKDKKLSEAEKRLAKRSYELEKQQATMRAPYGSYSYGNAPYMPRIAGGNVFMNPRGFQPSFMNRGPFPYGKQVGNALPMQTELLNKVTSSPLLARQGLTMQQLTIPKDVMIPTTTGDGAPIRLRAGQAVTVIRSMKGIFLRLQDGKLVAIKLPPGAQTPGLNRVSTASNGPAEVINLDDSDEDGEKAKMTPLEPTVSESGSNLTLTGLLESQKQTISGPSAESSHSSSSNGMPTNAMEYLHDALSKPASAFRKPDQEADLSQELQDLLKTPPNSVTYQRPAGQGTLTITPVTTSDAFKGRNTSVSLGPRAQMANSATVRRGVQWQGASSNRGPYIGRALPSQRPMVRTAQVQALRPSLPTSVRMGVPITRGRPPTPSRGPSPLPSRLPFASGIPKRGSSHGMPQAHRGGAVHGARGLNRNSSTNAFPSHTGPEYQSGFNRTPLPFSSGSTQSRGAFNSGVSRHNSISLPMGRSTTMSQHGGHAQSIPRSSPASPLTVGKASSLPMTAFQDSLAKDSLNAKKSSDNAGIIGKTTMQKFPGQQGTPMAWMQEEPQKVIETNKTEPQLPFSLPGLREDLVIRPSESQQARKTIPEKQDEASLHRSMSMPAHLSALGTTDAPLPEVDFDVDSFLRQASNADEGQPRSEATASKTSEPHRKGSVLDVQQKSADFRMKEVEPKTAANPPLLPSGMDKIQPMVGDHQSERPGPYPLPPFPMWGAGPSLSAFDWTPFSQAGSWNANWTQPPPPPLPPPPYALPCYPVSMQQDYLNTGSGELLLAYGKEERDEGMNGVVEKRILPPGKESSAGRIQGLSIRPPTASHLFLVDCCARLWVVPLLVTLKPDLLRMEEKDSPWGYESPISIPSPWGYDGPPSITSVLWWHCRCGDDYGLIGTSTGFVLAIDLCSGKHVHCAAMSEGVSKLHLLFNAAEGIVTLLVTGDKGTQWLLVLENLPSGFCWAEHGKPSPIASVQPTNQDIRSRLAGLKQLSTEKLTLLKQRIAERRTGSGFDSRGGSVHRLSALPLLAPQNIVPGTNCFSKLFTVREGGKPHSISVAEYSLDLRVIPDIVHMMGKPDLPSPSPDCSWQLVTGHGSFLITFEWNSNRLILFLTGGDESGKAVAVDRGILPKGETIMTVLPLLNDRGETPGDYLIITQQAVFVWSFSCASVEDELLNWLVSGSQDIPTTIRDCEKWAPLVPLSSLYQKAFSVMLSQSHKKIARAVRLYSAIDNEAGSFLKLLRENDRVMEAAACVEIALSRSTDCSSNEIKRLLRLKILLLVHLSISGNQTRGFQGKLQEMLETELRLEGMDVVATLIASKMYHTLIHYARYQGILSLSVRALLSCDISGDEEHVQQCLTEDFVAAAVWRDPQEAIRHRMWLQDRVCSFDEIMLRRAATLYDPSQPEAWPWLLSTSEAMQGHLEAMIDFFLSLLLQASVREDCQRVFVPPKKRNIEGVSSPISSHLKRKNIDATEEMSQTGQEIMTVLPDMGIPVLSVACGKMHNLAVTHAGLFAWGVGKYGQLGIGEYKKAKFPVRVHNLEHNHLIDVTAGQFHSMALTESGNLYAWGWGVHGQLGTGDIEDQNVPVLIKKESFPQGTLLKRIYGGYAHSLALGADGRVWMWGSSAHGQAGDGSTHKRLSPTLVPIDGTVTCLATKFFHNVCLIFPSWGGNNVAVIDGDWSSGLLICQWGCSPATLRCMTQSQRRHQRAKGVQNPEQTPENSNPHLSVQSFHISLSAHLATGCKHTLLLTEDGFIYSWGRNAFGQLGLGPGKGTEVSIPTQIVTFPSSIREVAASDDSSYAIDHDGYLWAWGSNQLLQLGTGEGEVKEIRMGRLNLRSPNAFRMTPALVQGISMVAPVSKLHSNEMELPLLHLWASRPDHPLTNSKAACLVILTEALDWLHGFYDPDCTEFGEWMTAAHIAGLKGDNLECLHFALKACDEEIQAKAILNYIFALPDLDKSLVQSCLEQVLNWWEEKGWDWSLLQDVIKSHWSTIVHPLASTLFQLSKDAEKRKQQEAWLKHLQNSFCLDLIQSLSGGCGEMDMLQALKLVLPGEGGSDPRGSRAMLAFSHCTTETQCMVGGGQEDCVKVEVMSGDERKDAVKLVLGFLHDQIKRGNLLSDSQESLQVAIECIENVFGVKSDEVPESFPLSILDLVRQNRRQTEATPAQKQEAEQLKNQGNGLMKSENFLAAADHYTKAIELDGNNAVYYGNRAAAFCKLDRYQDAISDCEKSLQLDPKYSKAYGRMGLAYLHLNNAGKARECFHKALQLEPNNETYLNNLSIAEEEEAKGRGNASSMGSRSGASGAGNQFDLTSILSNPALMNMATQVMSDPNMQQMFSNLLSGGLGGLGGSGNPSGGSGGQDQNESGGGMGGTGGTAGIGGPGTPTDFHSILQ</sequence>
<dbReference type="SUPFAM" id="SSF48452">
    <property type="entry name" value="TPR-like"/>
    <property type="match status" value="1"/>
</dbReference>
<accession>A0A7R9A8P8</accession>
<feature type="compositionally biased region" description="Polar residues" evidence="6">
    <location>
        <begin position="438"/>
        <end position="448"/>
    </location>
</feature>
<feature type="region of interest" description="Disordered" evidence="6">
    <location>
        <begin position="911"/>
        <end position="940"/>
    </location>
</feature>
<evidence type="ECO:0000313" key="9">
    <source>
        <dbReference type="Proteomes" id="UP000677054"/>
    </source>
</evidence>
<dbReference type="InterPro" id="IPR009091">
    <property type="entry name" value="RCC1/BLIP-II"/>
</dbReference>
<feature type="region of interest" description="Disordered" evidence="6">
    <location>
        <begin position="492"/>
        <end position="514"/>
    </location>
</feature>
<feature type="region of interest" description="Disordered" evidence="6">
    <location>
        <begin position="433"/>
        <end position="480"/>
    </location>
</feature>
<evidence type="ECO:0000256" key="1">
    <source>
        <dbReference type="ARBA" id="ARBA00008175"/>
    </source>
</evidence>
<dbReference type="EMBL" id="CAJPEV010002348">
    <property type="protein sequence ID" value="CAG0896609.1"/>
    <property type="molecule type" value="Genomic_DNA"/>
</dbReference>
<evidence type="ECO:0000256" key="6">
    <source>
        <dbReference type="SAM" id="MobiDB-lite"/>
    </source>
</evidence>
<evidence type="ECO:0000256" key="3">
    <source>
        <dbReference type="ARBA" id="ARBA00022803"/>
    </source>
</evidence>
<dbReference type="PANTHER" id="PTHR45831">
    <property type="entry name" value="LD24721P"/>
    <property type="match status" value="1"/>
</dbReference>
<feature type="repeat" description="RCC1" evidence="4">
    <location>
        <begin position="1833"/>
        <end position="1887"/>
    </location>
</feature>
<reference evidence="8" key="1">
    <citation type="submission" date="2020-11" db="EMBL/GenBank/DDBJ databases">
        <authorList>
            <person name="Tran Van P."/>
        </authorList>
    </citation>
    <scope>NUCLEOTIDE SEQUENCE</scope>
</reference>
<dbReference type="InterPro" id="IPR032374">
    <property type="entry name" value="SGTA_dimer"/>
</dbReference>
<evidence type="ECO:0000259" key="7">
    <source>
        <dbReference type="Pfam" id="PF16546"/>
    </source>
</evidence>
<feature type="repeat" description="RCC1" evidence="4">
    <location>
        <begin position="1888"/>
        <end position="1937"/>
    </location>
</feature>
<dbReference type="Pfam" id="PF16546">
    <property type="entry name" value="SGTA_dimer"/>
    <property type="match status" value="1"/>
</dbReference>
<feature type="region of interest" description="Disordered" evidence="6">
    <location>
        <begin position="641"/>
        <end position="777"/>
    </location>
</feature>
<feature type="compositionally biased region" description="Polar residues" evidence="6">
    <location>
        <begin position="1985"/>
        <end position="1995"/>
    </location>
</feature>
<feature type="repeat" description="TPR" evidence="5">
    <location>
        <begin position="2477"/>
        <end position="2510"/>
    </location>
</feature>
<dbReference type="InterPro" id="IPR047150">
    <property type="entry name" value="SGT"/>
</dbReference>
<evidence type="ECO:0000256" key="4">
    <source>
        <dbReference type="PROSITE-ProRule" id="PRU00235"/>
    </source>
</evidence>
<dbReference type="InterPro" id="IPR011990">
    <property type="entry name" value="TPR-like_helical_dom_sf"/>
</dbReference>
<feature type="compositionally biased region" description="Basic and acidic residues" evidence="6">
    <location>
        <begin position="868"/>
        <end position="878"/>
    </location>
</feature>
<dbReference type="InterPro" id="IPR027417">
    <property type="entry name" value="P-loop_NTPase"/>
</dbReference>
<gene>
    <name evidence="8" type="ORF">DSTB1V02_LOCUS9332</name>
</gene>
<feature type="region of interest" description="Disordered" evidence="6">
    <location>
        <begin position="857"/>
        <end position="878"/>
    </location>
</feature>
<keyword evidence="9" id="KW-1185">Reference proteome</keyword>
<dbReference type="SUPFAM" id="SSF50985">
    <property type="entry name" value="RCC1/BLIP-II"/>
    <property type="match status" value="2"/>
</dbReference>
<dbReference type="PRINTS" id="PR00633">
    <property type="entry name" value="RCCNDNSATION"/>
</dbReference>
<protein>
    <recommendedName>
        <fullName evidence="7">SGTA homodimerisation domain-containing protein</fullName>
    </recommendedName>
</protein>
<feature type="compositionally biased region" description="Pro residues" evidence="6">
    <location>
        <begin position="652"/>
        <end position="664"/>
    </location>
</feature>
<keyword evidence="3 5" id="KW-0802">TPR repeat</keyword>
<comment type="similarity">
    <text evidence="1">Belongs to the SGT family.</text>
</comment>
<dbReference type="Gene3D" id="2.130.10.30">
    <property type="entry name" value="Regulator of chromosome condensation 1/beta-lactamase-inhibitor protein II"/>
    <property type="match status" value="2"/>
</dbReference>